<reference evidence="1 2" key="1">
    <citation type="journal article" date="2018" name="Nat. Ecol. Evol.">
        <title>Pezizomycetes genomes reveal the molecular basis of ectomycorrhizal truffle lifestyle.</title>
        <authorList>
            <person name="Murat C."/>
            <person name="Payen T."/>
            <person name="Noel B."/>
            <person name="Kuo A."/>
            <person name="Morin E."/>
            <person name="Chen J."/>
            <person name="Kohler A."/>
            <person name="Krizsan K."/>
            <person name="Balestrini R."/>
            <person name="Da Silva C."/>
            <person name="Montanini B."/>
            <person name="Hainaut M."/>
            <person name="Levati E."/>
            <person name="Barry K.W."/>
            <person name="Belfiori B."/>
            <person name="Cichocki N."/>
            <person name="Clum A."/>
            <person name="Dockter R.B."/>
            <person name="Fauchery L."/>
            <person name="Guy J."/>
            <person name="Iotti M."/>
            <person name="Le Tacon F."/>
            <person name="Lindquist E.A."/>
            <person name="Lipzen A."/>
            <person name="Malagnac F."/>
            <person name="Mello A."/>
            <person name="Molinier V."/>
            <person name="Miyauchi S."/>
            <person name="Poulain J."/>
            <person name="Riccioni C."/>
            <person name="Rubini A."/>
            <person name="Sitrit Y."/>
            <person name="Splivallo R."/>
            <person name="Traeger S."/>
            <person name="Wang M."/>
            <person name="Zifcakova L."/>
            <person name="Wipf D."/>
            <person name="Zambonelli A."/>
            <person name="Paolocci F."/>
            <person name="Nowrousian M."/>
            <person name="Ottonello S."/>
            <person name="Baldrian P."/>
            <person name="Spatafora J.W."/>
            <person name="Henrissat B."/>
            <person name="Nagy L.G."/>
            <person name="Aury J.M."/>
            <person name="Wincker P."/>
            <person name="Grigoriev I.V."/>
            <person name="Bonfante P."/>
            <person name="Martin F.M."/>
        </authorList>
    </citation>
    <scope>NUCLEOTIDE SEQUENCE [LARGE SCALE GENOMIC DNA]</scope>
    <source>
        <strain evidence="1 2">ATCC MYA-4762</strain>
    </source>
</reference>
<dbReference type="OrthoDB" id="4383808at2759"/>
<gene>
    <name evidence="1" type="ORF">L211DRAFT_797192</name>
</gene>
<evidence type="ECO:0000313" key="1">
    <source>
        <dbReference type="EMBL" id="RPB18368.1"/>
    </source>
</evidence>
<name>A0A3N4L9E9_9PEZI</name>
<organism evidence="1 2">
    <name type="scientific">Terfezia boudieri ATCC MYA-4762</name>
    <dbReference type="NCBI Taxonomy" id="1051890"/>
    <lineage>
        <taxon>Eukaryota</taxon>
        <taxon>Fungi</taxon>
        <taxon>Dikarya</taxon>
        <taxon>Ascomycota</taxon>
        <taxon>Pezizomycotina</taxon>
        <taxon>Pezizomycetes</taxon>
        <taxon>Pezizales</taxon>
        <taxon>Pezizaceae</taxon>
        <taxon>Terfezia</taxon>
    </lineage>
</organism>
<dbReference type="InParanoid" id="A0A3N4L9E9"/>
<keyword evidence="2" id="KW-1185">Reference proteome</keyword>
<feature type="non-terminal residue" evidence="1">
    <location>
        <position position="1"/>
    </location>
</feature>
<evidence type="ECO:0000313" key="2">
    <source>
        <dbReference type="Proteomes" id="UP000267821"/>
    </source>
</evidence>
<dbReference type="AlphaFoldDB" id="A0A3N4L9E9"/>
<dbReference type="Proteomes" id="UP000267821">
    <property type="component" value="Unassembled WGS sequence"/>
</dbReference>
<dbReference type="STRING" id="1051890.A0A3N4L9E9"/>
<protein>
    <submittedName>
        <fullName evidence="1">Uncharacterized protein</fullName>
    </submittedName>
</protein>
<dbReference type="EMBL" id="ML121636">
    <property type="protein sequence ID" value="RPB18368.1"/>
    <property type="molecule type" value="Genomic_DNA"/>
</dbReference>
<sequence>QISCYILLSRFQIPWLLSCYLDELIPFVVSNEHAFWHLNLTFDSYHITSSTYQK</sequence>
<proteinExistence type="predicted"/>
<accession>A0A3N4L9E9</accession>